<reference evidence="2 3" key="1">
    <citation type="journal article" date="2016" name="Front. Microbiol.">
        <title>Comparative Genomics Analysis of Streptomyces Species Reveals Their Adaptation to the Marine Environment and Their Diversity at the Genomic Level.</title>
        <authorList>
            <person name="Tian X."/>
            <person name="Zhang Z."/>
            <person name="Yang T."/>
            <person name="Chen M."/>
            <person name="Li J."/>
            <person name="Chen F."/>
            <person name="Yang J."/>
            <person name="Li W."/>
            <person name="Zhang B."/>
            <person name="Zhang Z."/>
            <person name="Wu J."/>
            <person name="Zhang C."/>
            <person name="Long L."/>
            <person name="Xiao J."/>
        </authorList>
    </citation>
    <scope>NUCLEOTIDE SEQUENCE [LARGE SCALE GENOMIC DNA]</scope>
    <source>
        <strain evidence="2 3">SCSIO 10390</strain>
    </source>
</reference>
<keyword evidence="1" id="KW-0732">Signal</keyword>
<keyword evidence="3" id="KW-1185">Reference proteome</keyword>
<accession>A0A1E7JME1</accession>
<name>A0A1E7JME1_9ACTN</name>
<evidence type="ECO:0000313" key="3">
    <source>
        <dbReference type="Proteomes" id="UP000176087"/>
    </source>
</evidence>
<proteinExistence type="predicted"/>
<feature type="signal peptide" evidence="1">
    <location>
        <begin position="1"/>
        <end position="27"/>
    </location>
</feature>
<gene>
    <name evidence="2" type="ORF">AN215_14940</name>
</gene>
<protein>
    <submittedName>
        <fullName evidence="2">Uncharacterized protein</fullName>
    </submittedName>
</protein>
<organism evidence="2 3">
    <name type="scientific">Streptomyces abyssalis</name>
    <dbReference type="NCBI Taxonomy" id="933944"/>
    <lineage>
        <taxon>Bacteria</taxon>
        <taxon>Bacillati</taxon>
        <taxon>Actinomycetota</taxon>
        <taxon>Actinomycetes</taxon>
        <taxon>Kitasatosporales</taxon>
        <taxon>Streptomycetaceae</taxon>
        <taxon>Streptomyces</taxon>
    </lineage>
</organism>
<evidence type="ECO:0000313" key="2">
    <source>
        <dbReference type="EMBL" id="OEU89039.1"/>
    </source>
</evidence>
<comment type="caution">
    <text evidence="2">The sequence shown here is derived from an EMBL/GenBank/DDBJ whole genome shotgun (WGS) entry which is preliminary data.</text>
</comment>
<dbReference type="OrthoDB" id="3538584at2"/>
<dbReference type="EMBL" id="LJGT01000039">
    <property type="protein sequence ID" value="OEU89039.1"/>
    <property type="molecule type" value="Genomic_DNA"/>
</dbReference>
<dbReference type="RefSeq" id="WP_070013441.1">
    <property type="nucleotide sequence ID" value="NZ_LJGS01000044.1"/>
</dbReference>
<evidence type="ECO:0000256" key="1">
    <source>
        <dbReference type="SAM" id="SignalP"/>
    </source>
</evidence>
<sequence length="120" mass="12559">MRKNRALGVAAALALAVVAGGGWTAQADSAPEGKPKGHGKIYGYEVVSLPNENVGNFERRTVWCPKGKKVLGGGAEARGEGAELVGSFPTDNHRGWIGLGNQDEFDSVGISVFAICAYTR</sequence>
<dbReference type="STRING" id="933944.AN215_14940"/>
<dbReference type="Proteomes" id="UP000176087">
    <property type="component" value="Unassembled WGS sequence"/>
</dbReference>
<feature type="chain" id="PRO_5009195791" evidence="1">
    <location>
        <begin position="28"/>
        <end position="120"/>
    </location>
</feature>
<dbReference type="AlphaFoldDB" id="A0A1E7JME1"/>